<dbReference type="SUPFAM" id="SSF47473">
    <property type="entry name" value="EF-hand"/>
    <property type="match status" value="1"/>
</dbReference>
<dbReference type="PROSITE" id="PS00018">
    <property type="entry name" value="EF_HAND_1"/>
    <property type="match status" value="1"/>
</dbReference>
<dbReference type="InterPro" id="IPR011992">
    <property type="entry name" value="EF-hand-dom_pair"/>
</dbReference>
<dbReference type="GO" id="GO:0005509">
    <property type="term" value="F:calcium ion binding"/>
    <property type="evidence" value="ECO:0007669"/>
    <property type="project" value="InterPro"/>
</dbReference>
<dbReference type="STRING" id="314225.ELI_06360"/>
<name>Q2NAC7_ERYLH</name>
<organism evidence="3 4">
    <name type="scientific">Erythrobacter litoralis (strain HTCC2594)</name>
    <dbReference type="NCBI Taxonomy" id="314225"/>
    <lineage>
        <taxon>Bacteria</taxon>
        <taxon>Pseudomonadati</taxon>
        <taxon>Pseudomonadota</taxon>
        <taxon>Alphaproteobacteria</taxon>
        <taxon>Sphingomonadales</taxon>
        <taxon>Erythrobacteraceae</taxon>
        <taxon>Erythrobacter/Porphyrobacter group</taxon>
        <taxon>Erythrobacter</taxon>
    </lineage>
</organism>
<feature type="domain" description="EF-hand" evidence="2">
    <location>
        <begin position="96"/>
        <end position="114"/>
    </location>
</feature>
<accession>Q2NAC7</accession>
<evidence type="ECO:0000259" key="2">
    <source>
        <dbReference type="Pfam" id="PF13202"/>
    </source>
</evidence>
<dbReference type="Pfam" id="PF13202">
    <property type="entry name" value="EF-hand_5"/>
    <property type="match status" value="1"/>
</dbReference>
<protein>
    <recommendedName>
        <fullName evidence="2">EF-hand domain-containing protein</fullName>
    </recommendedName>
</protein>
<sequence>MNRVILGAVGALVLVGVGVFWWQGRAVVEIGAPPPLPEPVETPAEPEIPQADITDLEGPAPPEATELTREERRFFRYDRNRDRKITRREMLSSRTDAFRKLDKDGNNLLTFEEWAVRTAERFDGADADGDASLTPEEFATTAPKRRARQNNCRC</sequence>
<dbReference type="CDD" id="cd00051">
    <property type="entry name" value="EFh"/>
    <property type="match status" value="1"/>
</dbReference>
<dbReference type="RefSeq" id="WP_011414200.1">
    <property type="nucleotide sequence ID" value="NC_007722.1"/>
</dbReference>
<dbReference type="EMBL" id="CP000157">
    <property type="protein sequence ID" value="ABC63364.1"/>
    <property type="molecule type" value="Genomic_DNA"/>
</dbReference>
<dbReference type="Proteomes" id="UP000008808">
    <property type="component" value="Chromosome"/>
</dbReference>
<reference evidence="4" key="1">
    <citation type="journal article" date="2009" name="J. Bacteriol.">
        <title>Complete genome sequence of Erythrobacter litoralis HTCC2594.</title>
        <authorList>
            <person name="Oh H.M."/>
            <person name="Giovannoni S.J."/>
            <person name="Ferriera S."/>
            <person name="Johnson J."/>
            <person name="Cho J.C."/>
        </authorList>
    </citation>
    <scope>NUCLEOTIDE SEQUENCE [LARGE SCALE GENOMIC DNA]</scope>
    <source>
        <strain evidence="4">HTCC2594</strain>
    </source>
</reference>
<gene>
    <name evidence="3" type="ordered locus">ELI_06360</name>
</gene>
<dbReference type="HOGENOM" id="CLU_1676070_0_0_5"/>
<dbReference type="KEGG" id="eli:ELI_06360"/>
<evidence type="ECO:0000256" key="1">
    <source>
        <dbReference type="SAM" id="MobiDB-lite"/>
    </source>
</evidence>
<dbReference type="eggNOG" id="ENOG502ZMHP">
    <property type="taxonomic scope" value="Bacteria"/>
</dbReference>
<keyword evidence="4" id="KW-1185">Reference proteome</keyword>
<evidence type="ECO:0000313" key="4">
    <source>
        <dbReference type="Proteomes" id="UP000008808"/>
    </source>
</evidence>
<proteinExistence type="predicted"/>
<feature type="region of interest" description="Disordered" evidence="1">
    <location>
        <begin position="125"/>
        <end position="154"/>
    </location>
</feature>
<dbReference type="Gene3D" id="1.10.238.10">
    <property type="entry name" value="EF-hand"/>
    <property type="match status" value="1"/>
</dbReference>
<evidence type="ECO:0000313" key="3">
    <source>
        <dbReference type="EMBL" id="ABC63364.1"/>
    </source>
</evidence>
<dbReference type="InterPro" id="IPR002048">
    <property type="entry name" value="EF_hand_dom"/>
</dbReference>
<dbReference type="OrthoDB" id="7391686at2"/>
<dbReference type="AlphaFoldDB" id="Q2NAC7"/>
<dbReference type="InterPro" id="IPR018247">
    <property type="entry name" value="EF_Hand_1_Ca_BS"/>
</dbReference>